<accession>A0A2I0HYB0</accession>
<dbReference type="EMBL" id="PGOL01004722">
    <property type="protein sequence ID" value="PKI36685.1"/>
    <property type="molecule type" value="Genomic_DNA"/>
</dbReference>
<protein>
    <submittedName>
        <fullName evidence="2">Uncharacterized protein</fullName>
    </submittedName>
</protein>
<feature type="region of interest" description="Disordered" evidence="1">
    <location>
        <begin position="1"/>
        <end position="41"/>
    </location>
</feature>
<comment type="caution">
    <text evidence="2">The sequence shown here is derived from an EMBL/GenBank/DDBJ whole genome shotgun (WGS) entry which is preliminary data.</text>
</comment>
<feature type="compositionally biased region" description="Basic and acidic residues" evidence="1">
    <location>
        <begin position="1"/>
        <end position="20"/>
    </location>
</feature>
<dbReference type="AlphaFoldDB" id="A0A2I0HYB0"/>
<dbReference type="PANTHER" id="PTHR20932">
    <property type="entry name" value="LYSM AND PUTATIVE PEPTIDOGLYCAN-BINDING DOMAIN-CONTAINING PROTEIN"/>
    <property type="match status" value="1"/>
</dbReference>
<feature type="region of interest" description="Disordered" evidence="1">
    <location>
        <begin position="99"/>
        <end position="130"/>
    </location>
</feature>
<evidence type="ECO:0000256" key="1">
    <source>
        <dbReference type="SAM" id="MobiDB-lite"/>
    </source>
</evidence>
<reference evidence="2 3" key="1">
    <citation type="submission" date="2017-11" db="EMBL/GenBank/DDBJ databases">
        <title>De-novo sequencing of pomegranate (Punica granatum L.) genome.</title>
        <authorList>
            <person name="Akparov Z."/>
            <person name="Amiraslanov A."/>
            <person name="Hajiyeva S."/>
            <person name="Abbasov M."/>
            <person name="Kaur K."/>
            <person name="Hamwieh A."/>
            <person name="Solovyev V."/>
            <person name="Salamov A."/>
            <person name="Braich B."/>
            <person name="Kosarev P."/>
            <person name="Mahmoud A."/>
            <person name="Hajiyev E."/>
            <person name="Babayeva S."/>
            <person name="Izzatullayeva V."/>
            <person name="Mammadov A."/>
            <person name="Mammadov A."/>
            <person name="Sharifova S."/>
            <person name="Ojaghi J."/>
            <person name="Eynullazada K."/>
            <person name="Bayramov B."/>
            <person name="Abdulazimova A."/>
            <person name="Shahmuradov I."/>
        </authorList>
    </citation>
    <scope>NUCLEOTIDE SEQUENCE [LARGE SCALE GENOMIC DNA]</scope>
    <source>
        <strain evidence="3">cv. AG2017</strain>
        <tissue evidence="2">Leaf</tissue>
    </source>
</reference>
<dbReference type="PANTHER" id="PTHR20932:SF55">
    <property type="entry name" value="LYSM DOMAIN-CONTAINING PROTEIN"/>
    <property type="match status" value="1"/>
</dbReference>
<proteinExistence type="predicted"/>
<evidence type="ECO:0000313" key="2">
    <source>
        <dbReference type="EMBL" id="PKI36685.1"/>
    </source>
</evidence>
<organism evidence="2 3">
    <name type="scientific">Punica granatum</name>
    <name type="common">Pomegranate</name>
    <dbReference type="NCBI Taxonomy" id="22663"/>
    <lineage>
        <taxon>Eukaryota</taxon>
        <taxon>Viridiplantae</taxon>
        <taxon>Streptophyta</taxon>
        <taxon>Embryophyta</taxon>
        <taxon>Tracheophyta</taxon>
        <taxon>Spermatophyta</taxon>
        <taxon>Magnoliopsida</taxon>
        <taxon>eudicotyledons</taxon>
        <taxon>Gunneridae</taxon>
        <taxon>Pentapetalae</taxon>
        <taxon>rosids</taxon>
        <taxon>malvids</taxon>
        <taxon>Myrtales</taxon>
        <taxon>Lythraceae</taxon>
        <taxon>Punica</taxon>
    </lineage>
</organism>
<dbReference type="STRING" id="22663.A0A2I0HYB0"/>
<feature type="compositionally biased region" description="Polar residues" evidence="1">
    <location>
        <begin position="105"/>
        <end position="117"/>
    </location>
</feature>
<sequence>MERDPEQRRSPFHGHVEDRTPTNGGFDFYDDDHPDYAGSASSMSNQLLPVSWSSPPLSASTSSLPAYIEHPVADLKRLNGLVTDIQMFALKSLHVPLPGRHPPSTCLSTGSNDIGESSSERTPPHHASNLLDSFQSPWLKSSQQKVSPAMSSLQGYYGLESKGGSHCLEDGLFIRMTPTVNPPLGRHRKSKSLVIDFLDEKGLGDLIGADSSLSSVRKSSSTSNLQDQETSSLSSIWPTPRWSMKPDLQSLSTAAITRPIFDGLPKPLTTRRNKAALD</sequence>
<keyword evidence="3" id="KW-1185">Reference proteome</keyword>
<dbReference type="Proteomes" id="UP000233551">
    <property type="component" value="Unassembled WGS sequence"/>
</dbReference>
<name>A0A2I0HYB0_PUNGR</name>
<gene>
    <name evidence="2" type="ORF">CRG98_042915</name>
</gene>
<dbReference type="InterPro" id="IPR045030">
    <property type="entry name" value="LYSM1-4"/>
</dbReference>
<evidence type="ECO:0000313" key="3">
    <source>
        <dbReference type="Proteomes" id="UP000233551"/>
    </source>
</evidence>